<evidence type="ECO:0000256" key="3">
    <source>
        <dbReference type="ARBA" id="ARBA00022519"/>
    </source>
</evidence>
<keyword evidence="4 7" id="KW-0812">Transmembrane</keyword>
<dbReference type="GO" id="GO:0005886">
    <property type="term" value="C:plasma membrane"/>
    <property type="evidence" value="ECO:0007669"/>
    <property type="project" value="UniProtKB-SubCell"/>
</dbReference>
<name>A0AAQ3JIQ4_ANAHA</name>
<feature type="transmembrane region" description="Helical" evidence="7">
    <location>
        <begin position="93"/>
        <end position="122"/>
    </location>
</feature>
<organism evidence="9 10">
    <name type="scientific">Anaerostipes hadrus</name>
    <dbReference type="NCBI Taxonomy" id="649756"/>
    <lineage>
        <taxon>Bacteria</taxon>
        <taxon>Bacillati</taxon>
        <taxon>Bacillota</taxon>
        <taxon>Clostridia</taxon>
        <taxon>Lachnospirales</taxon>
        <taxon>Lachnospiraceae</taxon>
        <taxon>Anaerostipes</taxon>
    </lineage>
</organism>
<dbReference type="PANTHER" id="PTHR33362">
    <property type="entry name" value="SIALIC ACID TRAP TRANSPORTER PERMEASE PROTEIN SIAT-RELATED"/>
    <property type="match status" value="1"/>
</dbReference>
<evidence type="ECO:0000256" key="4">
    <source>
        <dbReference type="ARBA" id="ARBA00022692"/>
    </source>
</evidence>
<dbReference type="InterPro" id="IPR010656">
    <property type="entry name" value="DctM"/>
</dbReference>
<dbReference type="PIRSF" id="PIRSF006066">
    <property type="entry name" value="HI0050"/>
    <property type="match status" value="1"/>
</dbReference>
<feature type="transmembrane region" description="Helical" evidence="7">
    <location>
        <begin position="6"/>
        <end position="32"/>
    </location>
</feature>
<feature type="transmembrane region" description="Helical" evidence="7">
    <location>
        <begin position="239"/>
        <end position="258"/>
    </location>
</feature>
<feature type="transmembrane region" description="Helical" evidence="7">
    <location>
        <begin position="134"/>
        <end position="157"/>
    </location>
</feature>
<dbReference type="InterPro" id="IPR004681">
    <property type="entry name" value="TRAP_DctM"/>
</dbReference>
<evidence type="ECO:0000256" key="6">
    <source>
        <dbReference type="ARBA" id="ARBA00023136"/>
    </source>
</evidence>
<feature type="transmembrane region" description="Helical" evidence="7">
    <location>
        <begin position="270"/>
        <end position="292"/>
    </location>
</feature>
<dbReference type="RefSeq" id="WP_306857281.1">
    <property type="nucleotide sequence ID" value="NZ_CP132968.1"/>
</dbReference>
<dbReference type="PANTHER" id="PTHR33362:SF5">
    <property type="entry name" value="C4-DICARBOXYLATE TRAP TRANSPORTER LARGE PERMEASE PROTEIN DCTM"/>
    <property type="match status" value="1"/>
</dbReference>
<feature type="transmembrane region" description="Helical" evidence="7">
    <location>
        <begin position="169"/>
        <end position="190"/>
    </location>
</feature>
<evidence type="ECO:0000256" key="7">
    <source>
        <dbReference type="SAM" id="Phobius"/>
    </source>
</evidence>
<comment type="subcellular location">
    <subcellularLocation>
        <location evidence="1">Cell inner membrane</location>
        <topology evidence="1">Multi-pass membrane protein</topology>
    </subcellularLocation>
</comment>
<evidence type="ECO:0000256" key="2">
    <source>
        <dbReference type="ARBA" id="ARBA00022475"/>
    </source>
</evidence>
<dbReference type="Pfam" id="PF06808">
    <property type="entry name" value="DctM"/>
    <property type="match status" value="1"/>
</dbReference>
<feature type="transmembrane region" description="Helical" evidence="7">
    <location>
        <begin position="312"/>
        <end position="329"/>
    </location>
</feature>
<keyword evidence="2" id="KW-1003">Cell membrane</keyword>
<dbReference type="AlphaFoldDB" id="A0AAQ3JIQ4"/>
<evidence type="ECO:0000256" key="1">
    <source>
        <dbReference type="ARBA" id="ARBA00004429"/>
    </source>
</evidence>
<feature type="domain" description="TRAP C4-dicarboxylate transport system permease DctM subunit" evidence="8">
    <location>
        <begin position="6"/>
        <end position="415"/>
    </location>
</feature>
<dbReference type="NCBIfam" id="TIGR00786">
    <property type="entry name" value="dctM"/>
    <property type="match status" value="1"/>
</dbReference>
<evidence type="ECO:0000259" key="8">
    <source>
        <dbReference type="Pfam" id="PF06808"/>
    </source>
</evidence>
<dbReference type="GO" id="GO:0022857">
    <property type="term" value="F:transmembrane transporter activity"/>
    <property type="evidence" value="ECO:0007669"/>
    <property type="project" value="TreeGrafter"/>
</dbReference>
<evidence type="ECO:0000256" key="5">
    <source>
        <dbReference type="ARBA" id="ARBA00022989"/>
    </source>
</evidence>
<gene>
    <name evidence="9" type="ORF">RBI15_01845</name>
</gene>
<accession>A0AAQ3JIQ4</accession>
<keyword evidence="5 7" id="KW-1133">Transmembrane helix</keyword>
<dbReference type="EMBL" id="CP132968">
    <property type="protein sequence ID" value="WMD16866.1"/>
    <property type="molecule type" value="Genomic_DNA"/>
</dbReference>
<keyword evidence="3" id="KW-0997">Cell inner membrane</keyword>
<feature type="transmembrane region" description="Helical" evidence="7">
    <location>
        <begin position="398"/>
        <end position="423"/>
    </location>
</feature>
<keyword evidence="6 7" id="KW-0472">Membrane</keyword>
<reference evidence="9" key="1">
    <citation type="submission" date="2023-08" db="EMBL/GenBank/DDBJ databases">
        <title>Complete Genome Sequences of butyrate producing Anaerostipes hadrus strains BA1 and GIF7 isolated from the terminal ileum of a healthy lean male.</title>
        <authorList>
            <person name="Low A."/>
            <person name="Sheludchenko M."/>
            <person name="Cheng H.E."/>
            <person name="Koh X.Q."/>
            <person name="Lee J."/>
        </authorList>
    </citation>
    <scope>NUCLEOTIDE SEQUENCE</scope>
    <source>
        <strain evidence="9">BA1</strain>
    </source>
</reference>
<evidence type="ECO:0000313" key="9">
    <source>
        <dbReference type="EMBL" id="WMD16866.1"/>
    </source>
</evidence>
<proteinExistence type="predicted"/>
<dbReference type="GeneID" id="92740109"/>
<protein>
    <submittedName>
        <fullName evidence="9">TRAP transporter large permease</fullName>
    </submittedName>
</protein>
<evidence type="ECO:0000313" key="10">
    <source>
        <dbReference type="Proteomes" id="UP001243496"/>
    </source>
</evidence>
<dbReference type="Proteomes" id="UP001243496">
    <property type="component" value="Chromosome"/>
</dbReference>
<feature type="transmembrane region" description="Helical" evidence="7">
    <location>
        <begin position="211"/>
        <end position="233"/>
    </location>
</feature>
<sequence>MTAILFIGLIVLLILGVPIAFVLCGSSILAILTSGDIHGAIVIQRMFSGSGSFTLLAIPFFVLAGNLMSVGGISKRLVNLCNSLFGHISGGLAMVAIITCAFFAAISGSSAATAAAVGTIIIPEMLHHKYDKDFAAATVASSAELGVIIPPSIGLIQYGVATGTSISDLFMAGFLPGIFICLVLCIVAHFMCKKQGFEPSKKATHQEKIQALKDSILAILMPVIILGGIYSGLFTPTEAAVIAVFYGLFVGLFIYKEITLKDIPKILSDSAMTMATVLLIMSASTIFGWILTKLQIPQAVAKGFLGISSSKYIFLLLVNVLLLFIGMFCEAGAAMVILAPLLAPVAVTLGIDLVHFGVIMMSNLAIGMMTPPVGVNLYVVCDTAKVKIEGMFPYLVKYFFALVAGVLIITYIPQLSLLFVNLFGK</sequence>